<sequence>MEDITMKIYEALIGNEEFMSHVDKNNIKFFDYPNANEITDVVVVIDPLDTPTPADYADNDNMTFEYFYQIDVFVKQKPGTNGRVLSDKLVFLLQRIMWEKLGFNETSSIKPEYNKEFNLYHQAKRFEGKEYIGGI</sequence>
<name>A0AAN1VSC1_TETHN</name>
<evidence type="ECO:0008006" key="3">
    <source>
        <dbReference type="Google" id="ProtNLM"/>
    </source>
</evidence>
<dbReference type="RefSeq" id="WP_014125173.1">
    <property type="nucleotide sequence ID" value="NC_016052.1"/>
</dbReference>
<protein>
    <recommendedName>
        <fullName evidence="3">DUF3168 domain-containing protein</fullName>
    </recommendedName>
</protein>
<dbReference type="Proteomes" id="UP000002663">
    <property type="component" value="Chromosome"/>
</dbReference>
<dbReference type="EMBL" id="AP012046">
    <property type="protein sequence ID" value="BAK95131.1"/>
    <property type="molecule type" value="Genomic_DNA"/>
</dbReference>
<dbReference type="KEGG" id="thl:TEH_18040"/>
<gene>
    <name evidence="1" type="ordered locus">TEH_18040</name>
</gene>
<proteinExistence type="predicted"/>
<accession>A0AAN1VSC1</accession>
<evidence type="ECO:0000313" key="2">
    <source>
        <dbReference type="Proteomes" id="UP000002663"/>
    </source>
</evidence>
<evidence type="ECO:0000313" key="1">
    <source>
        <dbReference type="EMBL" id="BAK95131.1"/>
    </source>
</evidence>
<dbReference type="AlphaFoldDB" id="A0AAN1VSC1"/>
<organism evidence="1 2">
    <name type="scientific">Tetragenococcus halophilus (strain DSM 20338 / JCM 20259 / NCIMB 9735 / NBRC 12172)</name>
    <name type="common">Pediococcus halophilus</name>
    <dbReference type="NCBI Taxonomy" id="945021"/>
    <lineage>
        <taxon>Bacteria</taxon>
        <taxon>Bacillati</taxon>
        <taxon>Bacillota</taxon>
        <taxon>Bacilli</taxon>
        <taxon>Lactobacillales</taxon>
        <taxon>Enterococcaceae</taxon>
        <taxon>Tetragenococcus</taxon>
    </lineage>
</organism>
<reference evidence="1 2" key="1">
    <citation type="submission" date="2011-01" db="EMBL/GenBank/DDBJ databases">
        <title>Whole genome sequence of Tetragenococcus halophilus NBRC 12172.</title>
        <authorList>
            <person name="Nakazawa H."/>
            <person name="Omata S."/>
            <person name="Koga C."/>
            <person name="Watanabe Y."/>
            <person name="Katano Y."/>
            <person name="Ito N."/>
            <person name="Tsukatani N."/>
            <person name="Ankai A."/>
            <person name="Oguchi A."/>
            <person name="Fukui S."/>
            <person name="Yashiro I."/>
            <person name="Kamata S."/>
            <person name="Hashimoto Y."/>
            <person name="Yamazaki J."/>
            <person name="Taguchi H."/>
            <person name="Tanaka A."/>
            <person name="Koyama T."/>
            <person name="Ichige A."/>
            <person name="Hanya Y."/>
            <person name="Tanikawa S."/>
            <person name="Yamazaki S."/>
            <person name="Fujita N."/>
        </authorList>
    </citation>
    <scope>NUCLEOTIDE SEQUENCE [LARGE SCALE GENOMIC DNA]</scope>
    <source>
        <strain evidence="2">DSM 20338 / JCM 20259 / NCIMB 9735 / NBRC 12172</strain>
    </source>
</reference>